<accession>Q65241</accession>
<organism evidence="1">
    <name type="scientific">African swine fever virus</name>
    <name type="common">ASFV</name>
    <dbReference type="NCBI Taxonomy" id="10497"/>
    <lineage>
        <taxon>Viruses</taxon>
        <taxon>Varidnaviria</taxon>
        <taxon>Bamfordvirae</taxon>
        <taxon>Nucleocytoviricota</taxon>
        <taxon>Pokkesviricetes</taxon>
        <taxon>Asfuvirales</taxon>
        <taxon>Asfarviridae</taxon>
        <taxon>Asfivirus</taxon>
        <taxon>Asfivirus haemorrhagiae</taxon>
    </lineage>
</organism>
<name>Q65241_ASF</name>
<dbReference type="GO" id="GO:0004386">
    <property type="term" value="F:helicase activity"/>
    <property type="evidence" value="ECO:0007669"/>
    <property type="project" value="UniProtKB-KW"/>
</dbReference>
<keyword evidence="1" id="KW-0347">Helicase</keyword>
<keyword evidence="1" id="KW-0067">ATP-binding</keyword>
<proteinExistence type="predicted"/>
<dbReference type="EMBL" id="X71982">
    <property type="protein sequence ID" value="CAA50837.1"/>
    <property type="molecule type" value="Genomic_DNA"/>
</dbReference>
<keyword evidence="1" id="KW-0378">Hydrolase</keyword>
<reference evidence="1" key="2">
    <citation type="journal article" date="1994" name="J. Gen. Virol.">
        <title>Nucleotide sequence of a 55 kbp region from the right end of the genome of a pathogenic African swine fever virus isolate (Malawi LIL20/1).</title>
        <authorList>
            <person name="Dixon L.K."/>
            <person name="Twigg S.R.F."/>
            <person name="Baylis S.A."/>
            <person name="Vydelingum S."/>
            <person name="Bristow C."/>
            <person name="Hammond J.M."/>
            <person name="Smith G.L."/>
        </authorList>
    </citation>
    <scope>NUCLEOTIDE SEQUENCE</scope>
    <source>
        <strain evidence="1">Malawi LIL20 /1</strain>
    </source>
</reference>
<keyword evidence="1" id="KW-0547">Nucleotide-binding</keyword>
<organismHost>
    <name type="scientific">Ornithodoros</name>
    <name type="common">relapsing fever ticks</name>
    <dbReference type="NCBI Taxonomy" id="6937"/>
</organismHost>
<reference evidence="1" key="1">
    <citation type="journal article" date="1993" name="J. Gen. Virol.">
        <title>Duplicated genes within the variable right end of the genome of a pathogenic isolate of African swine fever virus.</title>
        <authorList>
            <person name="Vydelingum S."/>
            <person name="Baylis S.A."/>
            <person name="Bristow C."/>
            <person name="Smith G.L."/>
            <person name="Dixon L.K."/>
        </authorList>
    </citation>
    <scope>NUCLEOTIDE SEQUENCE</scope>
    <source>
        <strain evidence="1">Malawi LIL20 /1</strain>
    </source>
</reference>
<organismHost>
    <name type="scientific">Phacochoerus africanus</name>
    <name type="common">Warthog</name>
    <dbReference type="NCBI Taxonomy" id="41426"/>
</organismHost>
<organismHost>
    <name type="scientific">Phacochoerus aethiopicus</name>
    <name type="common">Warthog</name>
    <dbReference type="NCBI Taxonomy" id="85517"/>
</organismHost>
<protein>
    <submittedName>
        <fullName evidence="1">55kb from the right end sequence</fullName>
    </submittedName>
</protein>
<organismHost>
    <name type="scientific">Potamochoerus larvatus</name>
    <name type="common">Bushpig</name>
    <dbReference type="NCBI Taxonomy" id="273792"/>
</organismHost>
<evidence type="ECO:0000313" key="1">
    <source>
        <dbReference type="EMBL" id="CAA50837.1"/>
    </source>
</evidence>
<organismHost>
    <name type="scientific">Ornithodoros moubata</name>
    <name type="common">Soft tick</name>
    <name type="synonym">Argasid tick</name>
    <dbReference type="NCBI Taxonomy" id="6938"/>
</organismHost>
<organismHost>
    <name type="scientific">Sus scrofa</name>
    <name type="common">Pig</name>
    <dbReference type="NCBI Taxonomy" id="9823"/>
</organismHost>
<sequence length="81" mass="9084">MTALGSVNVKTQFLKRIYAMDDSSGVLKVTVFPLLYLKGDHPVKLYQMKAIIIKITNTMVIDNTKSVVPPILNNKYFRPAA</sequence>